<reference evidence="5" key="2">
    <citation type="submission" date="2015-06" db="UniProtKB">
        <authorList>
            <consortium name="EnsemblMetazoa"/>
        </authorList>
    </citation>
    <scope>IDENTIFICATION</scope>
</reference>
<dbReference type="CDD" id="cd23156">
    <property type="entry name" value="Prefoldin_3"/>
    <property type="match status" value="1"/>
</dbReference>
<dbReference type="GO" id="GO:0007021">
    <property type="term" value="P:tubulin complex assembly"/>
    <property type="evidence" value="ECO:0007669"/>
    <property type="project" value="TreeGrafter"/>
</dbReference>
<evidence type="ECO:0000256" key="1">
    <source>
        <dbReference type="ARBA" id="ARBA00010048"/>
    </source>
</evidence>
<evidence type="ECO:0000313" key="6">
    <source>
        <dbReference type="Proteomes" id="UP000015104"/>
    </source>
</evidence>
<evidence type="ECO:0000256" key="3">
    <source>
        <dbReference type="PIRNR" id="PIRNR016396"/>
    </source>
</evidence>
<dbReference type="InterPro" id="IPR004127">
    <property type="entry name" value="Prefoldin_subunit_alpha"/>
</dbReference>
<evidence type="ECO:0000256" key="2">
    <source>
        <dbReference type="ARBA" id="ARBA00023186"/>
    </source>
</evidence>
<dbReference type="Gene3D" id="1.10.287.370">
    <property type="match status" value="1"/>
</dbReference>
<name>T1JXU3_TETUR</name>
<keyword evidence="2 3" id="KW-0143">Chaperone</keyword>
<dbReference type="OrthoDB" id="6375174at2759"/>
<comment type="subunit">
    <text evidence="3">Heterohexamer of two PFD-alpha type and four PFD-beta type subunits.</text>
</comment>
<dbReference type="GO" id="GO:0016272">
    <property type="term" value="C:prefoldin complex"/>
    <property type="evidence" value="ECO:0007669"/>
    <property type="project" value="UniProtKB-UniRule"/>
</dbReference>
<comment type="function">
    <text evidence="3">Binds specifically to cytosolic chaperonin (c-CPN) and transfers target proteins to it. Binds to nascent polypeptide chain and promotes folding in an environment in which there are many competing pathways for nonnative proteins.</text>
</comment>
<dbReference type="GO" id="GO:0007017">
    <property type="term" value="P:microtubule-based process"/>
    <property type="evidence" value="ECO:0007669"/>
    <property type="project" value="TreeGrafter"/>
</dbReference>
<protein>
    <recommendedName>
        <fullName evidence="3">Prefoldin subunit 3</fullName>
    </recommendedName>
</protein>
<dbReference type="GO" id="GO:0005737">
    <property type="term" value="C:cytoplasm"/>
    <property type="evidence" value="ECO:0007669"/>
    <property type="project" value="UniProtKB-ARBA"/>
</dbReference>
<dbReference type="EMBL" id="CAEY01000835">
    <property type="status" value="NOT_ANNOTATED_CDS"/>
    <property type="molecule type" value="Genomic_DNA"/>
</dbReference>
<dbReference type="PANTHER" id="PTHR12409">
    <property type="entry name" value="PREFOLDIN SUBUNIT 3"/>
    <property type="match status" value="1"/>
</dbReference>
<sequence>MAEVTENTENSLGIPKAEFVEDVGKYMELQDKDATKLIRKLDEDHNKYRFMEMNLVQKKKKYKKQIPDIKETLNIISLMKLKKKNEEDMKTNFPVSDQVLMEALVKPTDRICLWLGANVMLEYPISEAEDLLSKNLQTALKNLEQLDKDLIFLRDQITTTEVNMARIYNWDVKRRQAEKNTAAAAVTAD</sequence>
<comment type="similarity">
    <text evidence="1 3">Belongs to the prefoldin subunit alpha family.</text>
</comment>
<dbReference type="Pfam" id="PF02996">
    <property type="entry name" value="Prefoldin"/>
    <property type="match status" value="1"/>
</dbReference>
<dbReference type="FunFam" id="1.10.287.370:FF:000001">
    <property type="entry name" value="Prefoldin subunit 3"/>
    <property type="match status" value="1"/>
</dbReference>
<reference evidence="6" key="1">
    <citation type="submission" date="2011-08" db="EMBL/GenBank/DDBJ databases">
        <authorList>
            <person name="Rombauts S."/>
        </authorList>
    </citation>
    <scope>NUCLEOTIDE SEQUENCE</scope>
    <source>
        <strain evidence="6">London</strain>
    </source>
</reference>
<evidence type="ECO:0000313" key="5">
    <source>
        <dbReference type="EnsemblMetazoa" id="tetur02g13250.1"/>
    </source>
</evidence>
<proteinExistence type="inferred from homology"/>
<gene>
    <name evidence="5" type="primary">107371066</name>
</gene>
<feature type="coiled-coil region" evidence="4">
    <location>
        <begin position="129"/>
        <end position="156"/>
    </location>
</feature>
<dbReference type="EnsemblMetazoa" id="tetur02g13250.1">
    <property type="protein sequence ID" value="tetur02g13250.1"/>
    <property type="gene ID" value="tetur02g13250"/>
</dbReference>
<dbReference type="KEGG" id="tut:107371066"/>
<dbReference type="HOGENOM" id="CLU_083737_1_0_1"/>
<dbReference type="Proteomes" id="UP000015104">
    <property type="component" value="Unassembled WGS sequence"/>
</dbReference>
<dbReference type="OMA" id="YNWDVAQ"/>
<keyword evidence="6" id="KW-1185">Reference proteome</keyword>
<dbReference type="eggNOG" id="KOG3313">
    <property type="taxonomic scope" value="Eukaryota"/>
</dbReference>
<dbReference type="SUPFAM" id="SSF46579">
    <property type="entry name" value="Prefoldin"/>
    <property type="match status" value="1"/>
</dbReference>
<dbReference type="GO" id="GO:0006457">
    <property type="term" value="P:protein folding"/>
    <property type="evidence" value="ECO:0007669"/>
    <property type="project" value="UniProtKB-UniRule"/>
</dbReference>
<dbReference type="PIRSF" id="PIRSF016396">
    <property type="entry name" value="Prefoldin_subunit_3"/>
    <property type="match status" value="1"/>
</dbReference>
<dbReference type="AlphaFoldDB" id="T1JXU3"/>
<dbReference type="InterPro" id="IPR009053">
    <property type="entry name" value="Prefoldin"/>
</dbReference>
<accession>T1JXU3</accession>
<dbReference type="STRING" id="32264.T1JXU3"/>
<dbReference type="GO" id="GO:0015631">
    <property type="term" value="F:tubulin binding"/>
    <property type="evidence" value="ECO:0007669"/>
    <property type="project" value="TreeGrafter"/>
</dbReference>
<evidence type="ECO:0000256" key="4">
    <source>
        <dbReference type="SAM" id="Coils"/>
    </source>
</evidence>
<organism evidence="5 6">
    <name type="scientific">Tetranychus urticae</name>
    <name type="common">Two-spotted spider mite</name>
    <dbReference type="NCBI Taxonomy" id="32264"/>
    <lineage>
        <taxon>Eukaryota</taxon>
        <taxon>Metazoa</taxon>
        <taxon>Ecdysozoa</taxon>
        <taxon>Arthropoda</taxon>
        <taxon>Chelicerata</taxon>
        <taxon>Arachnida</taxon>
        <taxon>Acari</taxon>
        <taxon>Acariformes</taxon>
        <taxon>Trombidiformes</taxon>
        <taxon>Prostigmata</taxon>
        <taxon>Eleutherengona</taxon>
        <taxon>Raphignathae</taxon>
        <taxon>Tetranychoidea</taxon>
        <taxon>Tetranychidae</taxon>
        <taxon>Tetranychus</taxon>
    </lineage>
</organism>
<dbReference type="PANTHER" id="PTHR12409:SF0">
    <property type="entry name" value="PREFOLDIN SUBUNIT 3"/>
    <property type="match status" value="1"/>
</dbReference>
<keyword evidence="4" id="KW-0175">Coiled coil</keyword>
<dbReference type="InterPro" id="IPR016655">
    <property type="entry name" value="PFD3"/>
</dbReference>